<proteinExistence type="predicted"/>
<sequence>MGAERAGATVGLLLAAGAGRRMGGPKALVLLDGQPLVRRGVDLLLDGGCAEVLVTVGAAADDVRRALGSPEHVTVVDVPGWAEGMGASLRAGLEAALRGEATVAVVSLVDLVDLDARVVRRLVDTAGGDAGALVRAAYGGVAGHPVVLGRAHWPGVVEVATGDRGARDYLRAHRPLLVECGDLASGRDADTPADLPHNPGIGRTDSPARLSTVTTPDIGRTGRGRMPVRGARVGDAGRMQDVLADVDQVRKVLAGTGYLADEAVATVTFLASALDRPLLLEGEPGTGKTALAEALAAGLDVPLVRLQCYEGIDATQALYDWDFPRQILHLRAVEALSPGARGDGGSAEAVAAAEAELFDERFLLDRPVLRALRTAPCVLLVDEIDRADDEFEAFLLEVLSTWSVSIPEVGTVRAAEPPLAVLTSNRTRELHDALKRRCLYHWIDHPSLTRELEIVHSRLPEVSDALAEQVVALVHRIRDRGDLIKSPGVAETLDWARSLHALGTDTLTVETAAATLGAAVKYREDAEQVRQALDRMLS</sequence>
<evidence type="ECO:0000313" key="3">
    <source>
        <dbReference type="EMBL" id="BDZ58791.1"/>
    </source>
</evidence>
<dbReference type="EMBL" id="AP027735">
    <property type="protein sequence ID" value="BDZ58791.1"/>
    <property type="molecule type" value="Genomic_DNA"/>
</dbReference>
<dbReference type="CDD" id="cd04182">
    <property type="entry name" value="GT_2_like_f"/>
    <property type="match status" value="1"/>
</dbReference>
<dbReference type="InterPro" id="IPR011704">
    <property type="entry name" value="ATPase_dyneun-rel_AAA"/>
</dbReference>
<organism evidence="3">
    <name type="scientific">Barrientosiimonas endolithica</name>
    <dbReference type="NCBI Taxonomy" id="1535208"/>
    <lineage>
        <taxon>Bacteria</taxon>
        <taxon>Bacillati</taxon>
        <taxon>Actinomycetota</taxon>
        <taxon>Actinomycetes</taxon>
        <taxon>Micrococcales</taxon>
        <taxon>Dermacoccaceae</taxon>
        <taxon>Barrientosiimonas</taxon>
    </lineage>
</organism>
<name>A0ABN6YNQ3_9MICO</name>
<dbReference type="SUPFAM" id="SSF53448">
    <property type="entry name" value="Nucleotide-diphospho-sugar transferases"/>
    <property type="match status" value="1"/>
</dbReference>
<dbReference type="Gene3D" id="3.40.50.300">
    <property type="entry name" value="P-loop containing nucleotide triphosphate hydrolases"/>
    <property type="match status" value="1"/>
</dbReference>
<reference evidence="3" key="1">
    <citation type="journal article" date="2014" name="Int. J. Syst. Evol. Microbiol.">
        <title>Complete genome of a new Firmicutes species belonging to the dominant human colonic microbiota ('Ruminococcus bicirculans') reveals two chromosomes and a selective capacity to utilize plant glucans.</title>
        <authorList>
            <consortium name="NISC Comparative Sequencing Program"/>
            <person name="Wegmann U."/>
            <person name="Louis P."/>
            <person name="Goesmann A."/>
            <person name="Henrissat B."/>
            <person name="Duncan S.H."/>
            <person name="Flint H.J."/>
        </authorList>
    </citation>
    <scope>NUCLEOTIDE SEQUENCE</scope>
    <source>
        <strain evidence="3">NBRC 110608</strain>
    </source>
</reference>
<accession>A0ABN6YNQ3</accession>
<dbReference type="InterPro" id="IPR025877">
    <property type="entry name" value="MobA-like_NTP_Trfase"/>
</dbReference>
<protein>
    <recommendedName>
        <fullName evidence="2">AAA+ ATPase domain-containing protein</fullName>
    </recommendedName>
</protein>
<dbReference type="PANTHER" id="PTHR43777">
    <property type="entry name" value="MOLYBDENUM COFACTOR CYTIDYLYLTRANSFERASE"/>
    <property type="match status" value="1"/>
</dbReference>
<feature type="region of interest" description="Disordered" evidence="1">
    <location>
        <begin position="191"/>
        <end position="227"/>
    </location>
</feature>
<dbReference type="Pfam" id="PF07728">
    <property type="entry name" value="AAA_5"/>
    <property type="match status" value="1"/>
</dbReference>
<dbReference type="InterPro" id="IPR027417">
    <property type="entry name" value="P-loop_NTPase"/>
</dbReference>
<dbReference type="RefSeq" id="WP_433997000.1">
    <property type="nucleotide sequence ID" value="NZ_AP027735.1"/>
</dbReference>
<gene>
    <name evidence="3" type="ORF">GCM10025872_24480</name>
</gene>
<dbReference type="Pfam" id="PF12804">
    <property type="entry name" value="NTP_transf_3"/>
    <property type="match status" value="1"/>
</dbReference>
<dbReference type="SUPFAM" id="SSF52540">
    <property type="entry name" value="P-loop containing nucleoside triphosphate hydrolases"/>
    <property type="match status" value="1"/>
</dbReference>
<dbReference type="Gene3D" id="3.90.550.10">
    <property type="entry name" value="Spore Coat Polysaccharide Biosynthesis Protein SpsA, Chain A"/>
    <property type="match status" value="1"/>
</dbReference>
<dbReference type="InterPro" id="IPR003593">
    <property type="entry name" value="AAA+_ATPase"/>
</dbReference>
<reference evidence="3" key="2">
    <citation type="submission" date="2023-02" db="EMBL/GenBank/DDBJ databases">
        <authorList>
            <person name="Sun Q."/>
            <person name="Mori K."/>
        </authorList>
    </citation>
    <scope>NUCLEOTIDE SEQUENCE</scope>
    <source>
        <strain evidence="3">NBRC 110608</strain>
    </source>
</reference>
<dbReference type="InterPro" id="IPR029044">
    <property type="entry name" value="Nucleotide-diphossugar_trans"/>
</dbReference>
<feature type="domain" description="AAA+ ATPase" evidence="2">
    <location>
        <begin position="274"/>
        <end position="458"/>
    </location>
</feature>
<evidence type="ECO:0000259" key="2">
    <source>
        <dbReference type="SMART" id="SM00382"/>
    </source>
</evidence>
<evidence type="ECO:0000256" key="1">
    <source>
        <dbReference type="SAM" id="MobiDB-lite"/>
    </source>
</evidence>
<dbReference type="SMART" id="SM00382">
    <property type="entry name" value="AAA"/>
    <property type="match status" value="1"/>
</dbReference>
<dbReference type="PANTHER" id="PTHR43777:SF1">
    <property type="entry name" value="MOLYBDENUM COFACTOR CYTIDYLYLTRANSFERASE"/>
    <property type="match status" value="1"/>
</dbReference>